<dbReference type="PATRIC" id="fig|1423767.3.peg.6"/>
<dbReference type="Gene3D" id="3.40.50.300">
    <property type="entry name" value="P-loop containing nucleotide triphosphate hydrolases"/>
    <property type="match status" value="1"/>
</dbReference>
<dbReference type="RefSeq" id="WP_025015615.1">
    <property type="nucleotide sequence ID" value="NZ_AZFU01000007.1"/>
</dbReference>
<comment type="caution">
    <text evidence="1">The sequence shown here is derived from an EMBL/GenBank/DDBJ whole genome shotgun (WGS) entry which is preliminary data.</text>
</comment>
<organism evidence="1 2">
    <name type="scientific">Lactobacillus kitasatonis DSM 16761 = JCM 1039</name>
    <dbReference type="NCBI Taxonomy" id="1423767"/>
    <lineage>
        <taxon>Bacteria</taxon>
        <taxon>Bacillati</taxon>
        <taxon>Bacillota</taxon>
        <taxon>Bacilli</taxon>
        <taxon>Lactobacillales</taxon>
        <taxon>Lactobacillaceae</taxon>
        <taxon>Lactobacillus</taxon>
    </lineage>
</organism>
<dbReference type="Proteomes" id="UP000051307">
    <property type="component" value="Unassembled WGS sequence"/>
</dbReference>
<dbReference type="SUPFAM" id="SSF52540">
    <property type="entry name" value="P-loop containing nucleoside triphosphate hydrolases"/>
    <property type="match status" value="1"/>
</dbReference>
<dbReference type="InterPro" id="IPR027417">
    <property type="entry name" value="P-loop_NTPase"/>
</dbReference>
<gene>
    <name evidence="1" type="ORF">FC59_GL000004</name>
</gene>
<reference evidence="1 2" key="1">
    <citation type="journal article" date="2015" name="Genome Announc.">
        <title>Expanding the biotechnology potential of lactobacilli through comparative genomics of 213 strains and associated genera.</title>
        <authorList>
            <person name="Sun Z."/>
            <person name="Harris H.M."/>
            <person name="McCann A."/>
            <person name="Guo C."/>
            <person name="Argimon S."/>
            <person name="Zhang W."/>
            <person name="Yang X."/>
            <person name="Jeffery I.B."/>
            <person name="Cooney J.C."/>
            <person name="Kagawa T.F."/>
            <person name="Liu W."/>
            <person name="Song Y."/>
            <person name="Salvetti E."/>
            <person name="Wrobel A."/>
            <person name="Rasinkangas P."/>
            <person name="Parkhill J."/>
            <person name="Rea M.C."/>
            <person name="O'Sullivan O."/>
            <person name="Ritari J."/>
            <person name="Douillard F.P."/>
            <person name="Paul Ross R."/>
            <person name="Yang R."/>
            <person name="Briner A.E."/>
            <person name="Felis G.E."/>
            <person name="de Vos W.M."/>
            <person name="Barrangou R."/>
            <person name="Klaenhammer T.R."/>
            <person name="Caufield P.W."/>
            <person name="Cui Y."/>
            <person name="Zhang H."/>
            <person name="O'Toole P.W."/>
        </authorList>
    </citation>
    <scope>NUCLEOTIDE SEQUENCE [LARGE SCALE GENOMIC DNA]</scope>
    <source>
        <strain evidence="1 2">DSM 16761</strain>
    </source>
</reference>
<sequence>MDNVDDVIDAYSRLIRSAIDAQLGDTDNTFNNTVGIQLTKNKLLVWLNEPSTLILNIDLKNKLEQIISSVLYPAFVVKHKPGLTLIPRLEQPPESARALAFDLHFGIYERLRISSLKDTNVFSNGAKLAIALMDDYYWIPSLSPHVAIQSTTRGGKTTFLRYLAINCHSYSMLSVKNGALDDESNPLVIIDPKLDPDLRTTTLELDGIYIYPDFTKSENSFIDSVCLQLKSVIDLMQRRALRKKKQPNAKFKDVFVFIDEGISIPAMGNTNTKTIHFRLLDRLLLMGASFQIHIVMASQSFLAGTNGALSSQARLEFGVKVLLASRINTENAQFLFKELDKDAINNLILDEDNYGTLGVGIITNGDGNIVPFKAPFVGELR</sequence>
<dbReference type="AlphaFoldDB" id="A0A0R1VL48"/>
<evidence type="ECO:0000313" key="1">
    <source>
        <dbReference type="EMBL" id="KRM06327.1"/>
    </source>
</evidence>
<dbReference type="EMBL" id="AZFU01000007">
    <property type="protein sequence ID" value="KRM06327.1"/>
    <property type="molecule type" value="Genomic_DNA"/>
</dbReference>
<evidence type="ECO:0000313" key="2">
    <source>
        <dbReference type="Proteomes" id="UP000051307"/>
    </source>
</evidence>
<protein>
    <recommendedName>
        <fullName evidence="3">FtsK domain-containing protein</fullName>
    </recommendedName>
</protein>
<proteinExistence type="predicted"/>
<dbReference type="eggNOG" id="COG1674">
    <property type="taxonomic scope" value="Bacteria"/>
</dbReference>
<name>A0A0R1VL48_9LACO</name>
<evidence type="ECO:0008006" key="3">
    <source>
        <dbReference type="Google" id="ProtNLM"/>
    </source>
</evidence>
<accession>A0A0R1VL48</accession>